<comment type="caution">
    <text evidence="1">The sequence shown here is derived from an EMBL/GenBank/DDBJ whole genome shotgun (WGS) entry which is preliminary data.</text>
</comment>
<accession>A0A9W8TPF8</accession>
<dbReference type="EMBL" id="JANPWZ010000448">
    <property type="protein sequence ID" value="KAJ3576915.1"/>
    <property type="molecule type" value="Genomic_DNA"/>
</dbReference>
<evidence type="ECO:0000313" key="1">
    <source>
        <dbReference type="EMBL" id="KAJ3576915.1"/>
    </source>
</evidence>
<evidence type="ECO:0000313" key="2">
    <source>
        <dbReference type="Proteomes" id="UP001148614"/>
    </source>
</evidence>
<dbReference type="AlphaFoldDB" id="A0A9W8TPF8"/>
<proteinExistence type="predicted"/>
<keyword evidence="2" id="KW-1185">Reference proteome</keyword>
<reference evidence="1" key="1">
    <citation type="submission" date="2022-07" db="EMBL/GenBank/DDBJ databases">
        <title>Genome Sequence of Xylaria arbuscula.</title>
        <authorList>
            <person name="Buettner E."/>
        </authorList>
    </citation>
    <scope>NUCLEOTIDE SEQUENCE</scope>
    <source>
        <strain evidence="1">VT107</strain>
    </source>
</reference>
<dbReference type="Proteomes" id="UP001148614">
    <property type="component" value="Unassembled WGS sequence"/>
</dbReference>
<sequence length="166" mass="18520">MPPIPSFYTGLFARLRTAQHDCVHENAGSRRRAGIPATLDMHYPVLTPGAIARTHDSRKICVRPWADEFTSLAAMWRGVWPDGTLVLTRNLLPPLSGISEHSIQFTDFTADNLSYPHFALVFWNQRKYGDPPRNLRPVLLDDEKGDTTSSACAIRANGVKVLSTFS</sequence>
<organism evidence="1 2">
    <name type="scientific">Xylaria arbuscula</name>
    <dbReference type="NCBI Taxonomy" id="114810"/>
    <lineage>
        <taxon>Eukaryota</taxon>
        <taxon>Fungi</taxon>
        <taxon>Dikarya</taxon>
        <taxon>Ascomycota</taxon>
        <taxon>Pezizomycotina</taxon>
        <taxon>Sordariomycetes</taxon>
        <taxon>Xylariomycetidae</taxon>
        <taxon>Xylariales</taxon>
        <taxon>Xylariaceae</taxon>
        <taxon>Xylaria</taxon>
    </lineage>
</organism>
<gene>
    <name evidence="1" type="ORF">NPX13_g3553</name>
</gene>
<protein>
    <submittedName>
        <fullName evidence="1">Uncharacterized protein</fullName>
    </submittedName>
</protein>
<name>A0A9W8TPF8_9PEZI</name>